<feature type="transmembrane region" description="Helical" evidence="2">
    <location>
        <begin position="38"/>
        <end position="58"/>
    </location>
</feature>
<keyword evidence="2" id="KW-1133">Transmembrane helix</keyword>
<feature type="region of interest" description="Disordered" evidence="1">
    <location>
        <begin position="667"/>
        <end position="714"/>
    </location>
</feature>
<feature type="region of interest" description="Disordered" evidence="1">
    <location>
        <begin position="904"/>
        <end position="943"/>
    </location>
</feature>
<evidence type="ECO:0000256" key="1">
    <source>
        <dbReference type="SAM" id="MobiDB-lite"/>
    </source>
</evidence>
<organism evidence="3 4">
    <name type="scientific">Blastopirellula marina</name>
    <dbReference type="NCBI Taxonomy" id="124"/>
    <lineage>
        <taxon>Bacteria</taxon>
        <taxon>Pseudomonadati</taxon>
        <taxon>Planctomycetota</taxon>
        <taxon>Planctomycetia</taxon>
        <taxon>Pirellulales</taxon>
        <taxon>Pirellulaceae</taxon>
        <taxon>Blastopirellula</taxon>
    </lineage>
</organism>
<feature type="compositionally biased region" description="Low complexity" evidence="1">
    <location>
        <begin position="1144"/>
        <end position="1171"/>
    </location>
</feature>
<keyword evidence="2" id="KW-0812">Transmembrane</keyword>
<dbReference type="EMBL" id="PUHY01000010">
    <property type="protein sequence ID" value="PQO34515.1"/>
    <property type="molecule type" value="Genomic_DNA"/>
</dbReference>
<dbReference type="OrthoDB" id="221492at2"/>
<feature type="transmembrane region" description="Helical" evidence="2">
    <location>
        <begin position="64"/>
        <end position="86"/>
    </location>
</feature>
<dbReference type="RefSeq" id="WP_105330246.1">
    <property type="nucleotide sequence ID" value="NZ_PUHY01000010.1"/>
</dbReference>
<name>A0A2S8FQQ6_9BACT</name>
<feature type="region of interest" description="Disordered" evidence="1">
    <location>
        <begin position="1140"/>
        <end position="1171"/>
    </location>
</feature>
<feature type="compositionally biased region" description="Polar residues" evidence="1">
    <location>
        <begin position="841"/>
        <end position="858"/>
    </location>
</feature>
<feature type="compositionally biased region" description="Polar residues" evidence="1">
    <location>
        <begin position="674"/>
        <end position="684"/>
    </location>
</feature>
<feature type="compositionally biased region" description="Acidic residues" evidence="1">
    <location>
        <begin position="1249"/>
        <end position="1261"/>
    </location>
</feature>
<feature type="region of interest" description="Disordered" evidence="1">
    <location>
        <begin position="1238"/>
        <end position="1261"/>
    </location>
</feature>
<protein>
    <submittedName>
        <fullName evidence="3">Uncharacterized protein</fullName>
    </submittedName>
</protein>
<sequence length="1261" mass="141755">MASDARKSNAPPVSHVLVSRVEEARQAVVRRVRIRGTAWGLFAAISFVLAMALFDYLLRQDDMGTRWFLSLVTLSGLVFAVVWWMVPAWQWQPSLQQIAQRIEQFFPELRDKISSALFFLQQDEADATGSSPYFRRKHIAEMTDTLSHTDLSVALNRQLAARSLYAFGGSIFVLLSVLAFSPQSFSTAIARLAMPWQSVEWPRTNDLALVDPPAVVPLGGRATFEVEDLNQNLPEIVELQVRYEPNGRPVTYPMQFDMPTERMVYQLEGVQRAFEFRVQGGDDDTMAWQPVDVVKPPKFSDVQITLIPPQYTRWLPSESPRSIIALEGTSLQLFGKVDQKITDANFVFESAGNSESFPLDIGDDRLTFSTKTSPTPTNKPNKPAGPILAASGNYWIEVTVESGLKKAEGQRYPVRVVKDKAPVVSWIAPERNMTLTPKGMVDLAASVRDDLQTESIKLTIRKPADNSIVLEENLYTGPTDRPFESAPTNLAMGQAEERSVEYQLDLTKLKDIVPGIALELVITGNDYRPQTGKSLPRIITIISEEQLDQRVNRQQRDIISKIAEARRLQQDARQQTRSVEIELEEGSKLGPAEMSNLQNGEQNQKSVRDKLVAGEESAAAKIDALLNELDQNRQQDHDAADLLRDLKEKIEAVANAELGPIESELTELRRGASRAQSQQTSADPQKSDSDNSDADQQSDAGNPESDPNAQQDPHEQLKDIGERQEKVAGELQDWQNDLNKWDTFRRFAMDVRDLANRQAELSRNVESQQGETLGQEVEQMTPEQRAALKQMGEQQANLAGEMDRIQSRMRDMLQNNPESEDVANTLQDAINENRDAAVSQRMRQASQRIEDNQLSSAKDSQKQVEDSLEDVLDTLQNRRETDKKELLRKLDDAQKDLQELKQRQKALKDKTQDAKMQNESDPSGQNGSQQSQRQKLEQLSAQAKQLQQQAEQLARKLERLSAKEAAQKMRDAAERLEDAAQQAQNQDPGQLEQQIEQAEKDLEEAEKELEKQKEKVEQDLAQEIAAKLKQSIELLIIRQERIRDEMVRLNELQEADGELTSAQRQTLSGLSIEQATLTDEIRSFAEAIAKAEVYHLSLQMTAEVTTDLARLLDTGEIDASMIALAQEAVDRLQQLVTALEEEQNQQQGQQDQQPQEGQNQQQQQPGGNQDGISQTAQLRLLKMMQESLKARTQTLGEKIAADPKAANPSELSRLAAEQGRLSELTLNLIKATEEELFDPNKLPEIEPTIPDEEQQEVPDVE</sequence>
<feature type="compositionally biased region" description="Basic and acidic residues" evidence="1">
    <location>
        <begin position="904"/>
        <end position="918"/>
    </location>
</feature>
<accession>A0A2S8FQQ6</accession>
<feature type="compositionally biased region" description="Polar residues" evidence="1">
    <location>
        <begin position="595"/>
        <end position="605"/>
    </location>
</feature>
<comment type="caution">
    <text evidence="3">The sequence shown here is derived from an EMBL/GenBank/DDBJ whole genome shotgun (WGS) entry which is preliminary data.</text>
</comment>
<dbReference type="Proteomes" id="UP000238322">
    <property type="component" value="Unassembled WGS sequence"/>
</dbReference>
<evidence type="ECO:0000313" key="4">
    <source>
        <dbReference type="Proteomes" id="UP000238322"/>
    </source>
</evidence>
<feature type="region of interest" description="Disordered" evidence="1">
    <location>
        <begin position="570"/>
        <end position="608"/>
    </location>
</feature>
<feature type="compositionally biased region" description="Basic and acidic residues" evidence="1">
    <location>
        <begin position="964"/>
        <end position="978"/>
    </location>
</feature>
<feature type="compositionally biased region" description="Polar residues" evidence="1">
    <location>
        <begin position="981"/>
        <end position="993"/>
    </location>
</feature>
<proteinExistence type="predicted"/>
<evidence type="ECO:0000313" key="3">
    <source>
        <dbReference type="EMBL" id="PQO34515.1"/>
    </source>
</evidence>
<feature type="region of interest" description="Disordered" evidence="1">
    <location>
        <begin position="964"/>
        <end position="993"/>
    </location>
</feature>
<gene>
    <name evidence="3" type="ORF">C5Y83_13435</name>
</gene>
<evidence type="ECO:0000256" key="2">
    <source>
        <dbReference type="SAM" id="Phobius"/>
    </source>
</evidence>
<keyword evidence="2" id="KW-0472">Membrane</keyword>
<feature type="region of interest" description="Disordered" evidence="1">
    <location>
        <begin position="835"/>
        <end position="865"/>
    </location>
</feature>
<feature type="compositionally biased region" description="Low complexity" evidence="1">
    <location>
        <begin position="923"/>
        <end position="943"/>
    </location>
</feature>
<feature type="transmembrane region" description="Helical" evidence="2">
    <location>
        <begin position="164"/>
        <end position="181"/>
    </location>
</feature>
<dbReference type="AlphaFoldDB" id="A0A2S8FQQ6"/>
<reference evidence="3 4" key="1">
    <citation type="submission" date="2018-02" db="EMBL/GenBank/DDBJ databases">
        <title>Comparative genomes isolates from brazilian mangrove.</title>
        <authorList>
            <person name="Araujo J.E."/>
            <person name="Taketani R.G."/>
            <person name="Silva M.C.P."/>
            <person name="Loureco M.V."/>
            <person name="Andreote F.D."/>
        </authorList>
    </citation>
    <scope>NUCLEOTIDE SEQUENCE [LARGE SCALE GENOMIC DNA]</scope>
    <source>
        <strain evidence="3 4">Hex-1 MGV</strain>
    </source>
</reference>